<keyword evidence="2" id="KW-1185">Reference proteome</keyword>
<reference evidence="1" key="1">
    <citation type="submission" date="2023-06" db="EMBL/GenBank/DDBJ databases">
        <title>Uncultivated large filamentous bacteria from sulfidic sediments reveal new species and different genomic features in energy metabolism and defense.</title>
        <authorList>
            <person name="Fonseca A."/>
        </authorList>
    </citation>
    <scope>NUCLEOTIDE SEQUENCE</scope>
    <source>
        <strain evidence="1">HSG4</strain>
    </source>
</reference>
<comment type="caution">
    <text evidence="1">The sequence shown here is derived from an EMBL/GenBank/DDBJ whole genome shotgun (WGS) entry which is preliminary data.</text>
</comment>
<evidence type="ECO:0000313" key="1">
    <source>
        <dbReference type="EMBL" id="MDM8562396.1"/>
    </source>
</evidence>
<accession>A0ABT7VSP6</accession>
<dbReference type="Proteomes" id="UP001171945">
    <property type="component" value="Unassembled WGS sequence"/>
</dbReference>
<sequence length="60" mass="7326">MDSKQYLKQFPPDWITDSLLRLEIAFIIKRIDKNKYDYCVPLFRDMLLEQDVKALLEQEF</sequence>
<organism evidence="1 2">
    <name type="scientific">Candidatus Marithioploca araucensis</name>
    <dbReference type="NCBI Taxonomy" id="70273"/>
    <lineage>
        <taxon>Bacteria</taxon>
        <taxon>Pseudomonadati</taxon>
        <taxon>Pseudomonadota</taxon>
        <taxon>Gammaproteobacteria</taxon>
        <taxon>Thiotrichales</taxon>
        <taxon>Thiotrichaceae</taxon>
        <taxon>Candidatus Marithioploca</taxon>
    </lineage>
</organism>
<name>A0ABT7VSP6_9GAMM</name>
<gene>
    <name evidence="1" type="ORF">QUF54_03490</name>
</gene>
<proteinExistence type="predicted"/>
<dbReference type="EMBL" id="JAUCGM010000138">
    <property type="protein sequence ID" value="MDM8562396.1"/>
    <property type="molecule type" value="Genomic_DNA"/>
</dbReference>
<evidence type="ECO:0000313" key="2">
    <source>
        <dbReference type="Proteomes" id="UP001171945"/>
    </source>
</evidence>
<protein>
    <submittedName>
        <fullName evidence="1">Uncharacterized protein</fullName>
    </submittedName>
</protein>